<evidence type="ECO:0000259" key="6">
    <source>
        <dbReference type="Pfam" id="PF17286"/>
    </source>
</evidence>
<dbReference type="Proteomes" id="UP000218231">
    <property type="component" value="Unassembled WGS sequence"/>
</dbReference>
<keyword evidence="2" id="KW-0489">Methyltransferase</keyword>
<comment type="caution">
    <text evidence="7">The sequence shown here is derived from an EMBL/GenBank/DDBJ whole genome shotgun (WGS) entry which is preliminary data.</text>
</comment>
<reference evidence="7 8" key="1">
    <citation type="journal article" date="2017" name="Curr. Biol.">
        <title>Genome architecture and evolution of a unichromosomal asexual nematode.</title>
        <authorList>
            <person name="Fradin H."/>
            <person name="Zegar C."/>
            <person name="Gutwein M."/>
            <person name="Lucas J."/>
            <person name="Kovtun M."/>
            <person name="Corcoran D."/>
            <person name="Baugh L.R."/>
            <person name="Kiontke K."/>
            <person name="Gunsalus K."/>
            <person name="Fitch D.H."/>
            <person name="Piano F."/>
        </authorList>
    </citation>
    <scope>NUCLEOTIDE SEQUENCE [LARGE SCALE GENOMIC DNA]</scope>
    <source>
        <strain evidence="7">PF1309</strain>
    </source>
</reference>
<dbReference type="GO" id="GO:0005829">
    <property type="term" value="C:cytosol"/>
    <property type="evidence" value="ECO:0007669"/>
    <property type="project" value="TreeGrafter"/>
</dbReference>
<dbReference type="OrthoDB" id="5877983at2759"/>
<dbReference type="Pfam" id="PF17286">
    <property type="entry name" value="PRMT5_C"/>
    <property type="match status" value="1"/>
</dbReference>
<evidence type="ECO:0000256" key="1">
    <source>
        <dbReference type="ARBA" id="ARBA00022691"/>
    </source>
</evidence>
<dbReference type="GO" id="GO:0005634">
    <property type="term" value="C:nucleus"/>
    <property type="evidence" value="ECO:0007669"/>
    <property type="project" value="TreeGrafter"/>
</dbReference>
<evidence type="ECO:0000313" key="8">
    <source>
        <dbReference type="Proteomes" id="UP000218231"/>
    </source>
</evidence>
<dbReference type="AlphaFoldDB" id="A0A2A2JGM0"/>
<accession>A0A2A2JGM0</accession>
<dbReference type="PANTHER" id="PTHR10738">
    <property type="entry name" value="PROTEIN ARGININE N-METHYLTRANSFERASE 5"/>
    <property type="match status" value="1"/>
</dbReference>
<dbReference type="Pfam" id="PF05185">
    <property type="entry name" value="PRMT5"/>
    <property type="match status" value="1"/>
</dbReference>
<dbReference type="Pfam" id="PF14943">
    <property type="entry name" value="MRP-S26"/>
    <property type="match status" value="1"/>
</dbReference>
<feature type="domain" description="PRMT5 arginine-N-methyltransferase" evidence="5">
    <location>
        <begin position="15"/>
        <end position="51"/>
    </location>
</feature>
<dbReference type="PROSITE" id="PS51678">
    <property type="entry name" value="SAM_MT_PRMT"/>
    <property type="match status" value="1"/>
</dbReference>
<keyword evidence="3" id="KW-0175">Coiled coil</keyword>
<evidence type="ECO:0000259" key="5">
    <source>
        <dbReference type="Pfam" id="PF05185"/>
    </source>
</evidence>
<evidence type="ECO:0000256" key="3">
    <source>
        <dbReference type="SAM" id="Coils"/>
    </source>
</evidence>
<feature type="coiled-coil region" evidence="3">
    <location>
        <begin position="340"/>
        <end position="408"/>
    </location>
</feature>
<proteinExistence type="predicted"/>
<dbReference type="Gene3D" id="2.70.160.11">
    <property type="entry name" value="Hnrnp arginine n-methyltransferase1"/>
    <property type="match status" value="1"/>
</dbReference>
<dbReference type="InterPro" id="IPR035248">
    <property type="entry name" value="PRMT5_C"/>
</dbReference>
<feature type="compositionally biased region" description="Basic and acidic residues" evidence="4">
    <location>
        <begin position="491"/>
        <end position="504"/>
    </location>
</feature>
<keyword evidence="8" id="KW-1185">Reference proteome</keyword>
<dbReference type="InterPro" id="IPR029063">
    <property type="entry name" value="SAM-dependent_MTases_sf"/>
</dbReference>
<dbReference type="GO" id="GO:0032259">
    <property type="term" value="P:methylation"/>
    <property type="evidence" value="ECO:0007669"/>
    <property type="project" value="UniProtKB-KW"/>
</dbReference>
<dbReference type="InterPro" id="IPR026140">
    <property type="entry name" value="Ribosomal_mS26"/>
</dbReference>
<dbReference type="FunFam" id="2.70.160.11:FF:000028">
    <property type="entry name" value="Protein arginine N-methyltransferase 5"/>
    <property type="match status" value="1"/>
</dbReference>
<evidence type="ECO:0000313" key="7">
    <source>
        <dbReference type="EMBL" id="PAV60873.1"/>
    </source>
</evidence>
<sequence length="504" mass="57274">MRCLPAVARDLGLPQPDIVVSELLGSFGDNELSPECLDGVTSFLKPTTINIPQSYTSYAVPIMSLIMHQSIRATGASYYTRGIPGHGRQGPVQLEDGTYDQMYPQGKHAANMDQVYVVFLKQHCRLNDPQLVFQFDHPNFEEKSNERNIELKFPIDRPADVMGFAGYFSMVLYKDVILSTVPATHSKDMISWFPALLPLREFLRVQEGDELTFHIDRKVDDTGVWYEWFASLKVMLSSLVSGSSPATTGVLASSRKGTALLTAVRCHGRRMPRQGKPPILPPAKKVLYHVVHVPWQKPEYVKEMLWRRHVYLNAITSMKQIFEGELKAKEGDRQGVDAMKVEEQDEFEQLLQKNEQRNKKLAQTRAIRDKEEWTELKKEILEEIDSHLTKERQLAEKATEEVRQAIERSASFVDKSNLEARIKEALEKPIVYDFAIDKIGRKISNPAPVKYNEGTPTRQKGRLYDSTLGAGMQTDVDAVRQLSQQMVGVQGEKEEEIHEESKGQ</sequence>
<feature type="region of interest" description="Disordered" evidence="4">
    <location>
        <begin position="485"/>
        <end position="504"/>
    </location>
</feature>
<evidence type="ECO:0000256" key="4">
    <source>
        <dbReference type="SAM" id="MobiDB-lite"/>
    </source>
</evidence>
<dbReference type="STRING" id="2018661.A0A2A2JGM0"/>
<name>A0A2A2JGM0_9BILA</name>
<keyword evidence="2" id="KW-0808">Transferase</keyword>
<dbReference type="EMBL" id="LIAE01010445">
    <property type="protein sequence ID" value="PAV60873.1"/>
    <property type="molecule type" value="Genomic_DNA"/>
</dbReference>
<dbReference type="GO" id="GO:0016274">
    <property type="term" value="F:protein-arginine N-methyltransferase activity"/>
    <property type="evidence" value="ECO:0007669"/>
    <property type="project" value="InterPro"/>
</dbReference>
<feature type="domain" description="PRMT5 oligomerisation" evidence="6">
    <location>
        <begin position="54"/>
        <end position="236"/>
    </location>
</feature>
<dbReference type="PANTHER" id="PTHR10738:SF0">
    <property type="entry name" value="PROTEIN ARGININE N-METHYLTRANSFERASE 5"/>
    <property type="match status" value="1"/>
</dbReference>
<gene>
    <name evidence="7" type="ORF">WR25_02284</name>
</gene>
<dbReference type="GO" id="GO:0005763">
    <property type="term" value="C:mitochondrial small ribosomal subunit"/>
    <property type="evidence" value="ECO:0007669"/>
    <property type="project" value="InterPro"/>
</dbReference>
<dbReference type="SUPFAM" id="SSF53335">
    <property type="entry name" value="S-adenosyl-L-methionine-dependent methyltransferases"/>
    <property type="match status" value="1"/>
</dbReference>
<dbReference type="GO" id="GO:0006355">
    <property type="term" value="P:regulation of DNA-templated transcription"/>
    <property type="evidence" value="ECO:0007669"/>
    <property type="project" value="TreeGrafter"/>
</dbReference>
<protein>
    <submittedName>
        <fullName evidence="7">Uncharacterized protein</fullName>
    </submittedName>
</protein>
<dbReference type="InterPro" id="IPR025799">
    <property type="entry name" value="Arg_MeTrfase"/>
</dbReference>
<keyword evidence="1 2" id="KW-0949">S-adenosyl-L-methionine</keyword>
<dbReference type="InterPro" id="IPR035075">
    <property type="entry name" value="PRMT5"/>
</dbReference>
<evidence type="ECO:0000256" key="2">
    <source>
        <dbReference type="PROSITE-ProRule" id="PRU01015"/>
    </source>
</evidence>
<organism evidence="7 8">
    <name type="scientific">Diploscapter pachys</name>
    <dbReference type="NCBI Taxonomy" id="2018661"/>
    <lineage>
        <taxon>Eukaryota</taxon>
        <taxon>Metazoa</taxon>
        <taxon>Ecdysozoa</taxon>
        <taxon>Nematoda</taxon>
        <taxon>Chromadorea</taxon>
        <taxon>Rhabditida</taxon>
        <taxon>Rhabditina</taxon>
        <taxon>Rhabditomorpha</taxon>
        <taxon>Rhabditoidea</taxon>
        <taxon>Rhabditidae</taxon>
        <taxon>Diploscapter</taxon>
    </lineage>
</organism>
<dbReference type="Gene3D" id="3.40.50.150">
    <property type="entry name" value="Vaccinia Virus protein VP39"/>
    <property type="match status" value="1"/>
</dbReference>